<gene>
    <name evidence="2" type="ORF">LSAA_284</name>
</gene>
<comment type="caution">
    <text evidence="2">The sequence shown here is derived from an EMBL/GenBank/DDBJ whole genome shotgun (WGS) entry which is preliminary data.</text>
</comment>
<dbReference type="EMBL" id="CAJNVT010000119">
    <property type="protein sequence ID" value="CAF2745941.1"/>
    <property type="molecule type" value="Genomic_DNA"/>
</dbReference>
<accession>A0A817FEV4</accession>
<dbReference type="Proteomes" id="UP000675881">
    <property type="component" value="Unassembled WGS sequence"/>
</dbReference>
<evidence type="ECO:0000313" key="2">
    <source>
        <dbReference type="EMBL" id="CAF2745941.1"/>
    </source>
</evidence>
<keyword evidence="3" id="KW-1185">Reference proteome</keyword>
<organism evidence="2 3">
    <name type="scientific">Lepeophtheirus salmonis</name>
    <name type="common">Salmon louse</name>
    <name type="synonym">Caligus salmonis</name>
    <dbReference type="NCBI Taxonomy" id="72036"/>
    <lineage>
        <taxon>Eukaryota</taxon>
        <taxon>Metazoa</taxon>
        <taxon>Ecdysozoa</taxon>
        <taxon>Arthropoda</taxon>
        <taxon>Crustacea</taxon>
        <taxon>Multicrustacea</taxon>
        <taxon>Hexanauplia</taxon>
        <taxon>Copepoda</taxon>
        <taxon>Siphonostomatoida</taxon>
        <taxon>Caligidae</taxon>
        <taxon>Lepeophtheirus</taxon>
    </lineage>
</organism>
<dbReference type="Pfam" id="PF21787">
    <property type="entry name" value="TNP-like_RNaseH_N"/>
    <property type="match status" value="1"/>
</dbReference>
<dbReference type="AlphaFoldDB" id="A0A817FEV4"/>
<evidence type="ECO:0000259" key="1">
    <source>
        <dbReference type="Pfam" id="PF21787"/>
    </source>
</evidence>
<reference evidence="2" key="1">
    <citation type="submission" date="2021-02" db="EMBL/GenBank/DDBJ databases">
        <authorList>
            <person name="Bekaert M."/>
        </authorList>
    </citation>
    <scope>NUCLEOTIDE SEQUENCE</scope>
    <source>
        <strain evidence="2">IoA-00</strain>
    </source>
</reference>
<dbReference type="InterPro" id="IPR048365">
    <property type="entry name" value="TNP-like_RNaseH_N"/>
</dbReference>
<sequence>MSEIYRKASLTLNECSIKVSVDYDGKSCFIIGESTFPFATGDATKALVFMLSGVSTIKWKQIIAYNFTRNVYDGKENKTFKAGPLMNFIIFSSVIVLPGSHFLNNKILFSAILDLGAISADLESNNSAPLNVVDPTIQNGSSGTSYR</sequence>
<proteinExistence type="predicted"/>
<name>A0A817FEV4_LEPSM</name>
<evidence type="ECO:0000313" key="3">
    <source>
        <dbReference type="Proteomes" id="UP000675881"/>
    </source>
</evidence>
<feature type="domain" description="Transposable element P transposase-like RNase H" evidence="1">
    <location>
        <begin position="4"/>
        <end position="76"/>
    </location>
</feature>
<protein>
    <submittedName>
        <fullName evidence="2">(salmon louse) hypothetical protein</fullName>
    </submittedName>
</protein>